<evidence type="ECO:0000256" key="1">
    <source>
        <dbReference type="ARBA" id="ARBA00006787"/>
    </source>
</evidence>
<evidence type="ECO:0000313" key="6">
    <source>
        <dbReference type="Proteomes" id="UP000281474"/>
    </source>
</evidence>
<comment type="cofactor">
    <cofactor evidence="4">
        <name>Fe(2+)</name>
        <dbReference type="ChEBI" id="CHEBI:29033"/>
    </cofactor>
    <text evidence="4">Binds 1 Fe(2+) ion per subunit.</text>
</comment>
<keyword evidence="3 4" id="KW-0408">Iron</keyword>
<protein>
    <recommendedName>
        <fullName evidence="7">Lignostilbene-alpha,beta-dioxygenase</fullName>
    </recommendedName>
</protein>
<evidence type="ECO:0000256" key="3">
    <source>
        <dbReference type="ARBA" id="ARBA00023004"/>
    </source>
</evidence>
<keyword evidence="6" id="KW-1185">Reference proteome</keyword>
<gene>
    <name evidence="5" type="ORF">D5018_12910</name>
</gene>
<dbReference type="RefSeq" id="WP_121839411.1">
    <property type="nucleotide sequence ID" value="NZ_ML014787.1"/>
</dbReference>
<dbReference type="AlphaFoldDB" id="A0A3L8PVC8"/>
<keyword evidence="2 4" id="KW-0479">Metal-binding</keyword>
<accession>A0A3L8PVC8</accession>
<dbReference type="GO" id="GO:0046872">
    <property type="term" value="F:metal ion binding"/>
    <property type="evidence" value="ECO:0007669"/>
    <property type="project" value="UniProtKB-KW"/>
</dbReference>
<name>A0A3L8PVC8_9GAMM</name>
<dbReference type="OrthoDB" id="972944at2"/>
<feature type="binding site" evidence="4">
    <location>
        <position position="214"/>
    </location>
    <ligand>
        <name>Fe cation</name>
        <dbReference type="ChEBI" id="CHEBI:24875"/>
        <note>catalytic</note>
    </ligand>
</feature>
<comment type="similarity">
    <text evidence="1">Belongs to the carotenoid oxygenase family.</text>
</comment>
<sequence>MESSFPKAIMSCSRREFYGQDDAHQPLELSIVDAIGAPALLPDDLIGSVFIVSAVGSVSSATTKENNKVVLPCEDGGTALFNGDGMIYRLSFNSGKAELTTRIAATPSYYADQISFQYKDSYSKLIPWANLGLGRVSPILGMLKQASTAFVPLRFPDSDTERLLITNDVMRPFEVDPISLKLISPVGKNSDWTPLLDKYPLNLMPFSMLMSTAHPAFDPTTGELFVTNTQVSFDNFMKDKIKNDFKERASKVIAHKHYPVMELFMAAFEKLLGLLDAFHLDGYNGVKLHRWNGNSIGVDSFDVVDENGRPIVIQQSTHMMGITEHHILFADTAFKISLLDALPSQFFTEDYSPFSDDFKTQHEPKFVAECIAKFKQVVRVVFTYPQSSDTHLYVINRDQFQKINSSSVVAKKITVAGEMVHFVVDYQQSSDNKLVLHAGMSYASDPAEFIHSVDRSMFSGDSMKAESGMLIAGMDINSPAVIVVDVDAQTADKVDLSLDDSKQYTPVLGLYAYRDTYPVKQFQHIYWFGAPLWNNTLPQIMDELYGNYPNRRQSKEAMLELIANESPAMVNKISIDKCALHTWLETGERPESVLTVADSYSCPDGYLVTSPTYVPKVDASKNEIAGGYLVCCAIFSDHYRSDDTDDDWSSNTEFWFFDADNLSAGPQYKMSHPQLNMGFPLHTTWLKQLETQQRNYDVAADHKDKVDALLKVLPSEELKGQVSTLFQQVYQAFNQD</sequence>
<reference evidence="5 6" key="1">
    <citation type="submission" date="2018-09" db="EMBL/GenBank/DDBJ databases">
        <title>Phylogeny of the Shewanellaceae, and recommendation for two new genera, Pseudoshewanella and Parashewanella.</title>
        <authorList>
            <person name="Wang G."/>
        </authorList>
    </citation>
    <scope>NUCLEOTIDE SEQUENCE [LARGE SCALE GENOMIC DNA]</scope>
    <source>
        <strain evidence="5 6">C51</strain>
    </source>
</reference>
<organism evidence="5 6">
    <name type="scientific">Parashewanella curva</name>
    <dbReference type="NCBI Taxonomy" id="2338552"/>
    <lineage>
        <taxon>Bacteria</taxon>
        <taxon>Pseudomonadati</taxon>
        <taxon>Pseudomonadota</taxon>
        <taxon>Gammaproteobacteria</taxon>
        <taxon>Alteromonadales</taxon>
        <taxon>Shewanellaceae</taxon>
        <taxon>Parashewanella</taxon>
    </lineage>
</organism>
<evidence type="ECO:0000256" key="2">
    <source>
        <dbReference type="ARBA" id="ARBA00022723"/>
    </source>
</evidence>
<dbReference type="GO" id="GO:0016702">
    <property type="term" value="F:oxidoreductase activity, acting on single donors with incorporation of molecular oxygen, incorporation of two atoms of oxygen"/>
    <property type="evidence" value="ECO:0007669"/>
    <property type="project" value="InterPro"/>
</dbReference>
<feature type="binding site" evidence="4">
    <location>
        <position position="318"/>
    </location>
    <ligand>
        <name>Fe cation</name>
        <dbReference type="ChEBI" id="CHEBI:24875"/>
        <note>catalytic</note>
    </ligand>
</feature>
<evidence type="ECO:0008006" key="7">
    <source>
        <dbReference type="Google" id="ProtNLM"/>
    </source>
</evidence>
<comment type="caution">
    <text evidence="5">The sequence shown here is derived from an EMBL/GenBank/DDBJ whole genome shotgun (WGS) entry which is preliminary data.</text>
</comment>
<dbReference type="EMBL" id="QZEI01000038">
    <property type="protein sequence ID" value="RLV59310.1"/>
    <property type="molecule type" value="Genomic_DNA"/>
</dbReference>
<dbReference type="InterPro" id="IPR004294">
    <property type="entry name" value="Carotenoid_Oase"/>
</dbReference>
<evidence type="ECO:0000256" key="4">
    <source>
        <dbReference type="PIRSR" id="PIRSR604294-1"/>
    </source>
</evidence>
<proteinExistence type="inferred from homology"/>
<evidence type="ECO:0000313" key="5">
    <source>
        <dbReference type="EMBL" id="RLV59310.1"/>
    </source>
</evidence>
<dbReference type="Pfam" id="PF03055">
    <property type="entry name" value="RPE65"/>
    <property type="match status" value="1"/>
</dbReference>
<dbReference type="Proteomes" id="UP000281474">
    <property type="component" value="Unassembled WGS sequence"/>
</dbReference>